<name>A0AAW2TET5_9LAMI</name>
<organism evidence="2">
    <name type="scientific">Sesamum latifolium</name>
    <dbReference type="NCBI Taxonomy" id="2727402"/>
    <lineage>
        <taxon>Eukaryota</taxon>
        <taxon>Viridiplantae</taxon>
        <taxon>Streptophyta</taxon>
        <taxon>Embryophyta</taxon>
        <taxon>Tracheophyta</taxon>
        <taxon>Spermatophyta</taxon>
        <taxon>Magnoliopsida</taxon>
        <taxon>eudicotyledons</taxon>
        <taxon>Gunneridae</taxon>
        <taxon>Pentapetalae</taxon>
        <taxon>asterids</taxon>
        <taxon>lamiids</taxon>
        <taxon>Lamiales</taxon>
        <taxon>Pedaliaceae</taxon>
        <taxon>Sesamum</taxon>
    </lineage>
</organism>
<dbReference type="InterPro" id="IPR018289">
    <property type="entry name" value="MULE_transposase_dom"/>
</dbReference>
<protein>
    <recommendedName>
        <fullName evidence="1">MULE transposase domain-containing protein</fullName>
    </recommendedName>
</protein>
<feature type="domain" description="MULE transposase" evidence="1">
    <location>
        <begin position="45"/>
        <end position="132"/>
    </location>
</feature>
<dbReference type="AlphaFoldDB" id="A0AAW2TET5"/>
<evidence type="ECO:0000313" key="2">
    <source>
        <dbReference type="EMBL" id="KAL0402663.1"/>
    </source>
</evidence>
<reference evidence="2" key="2">
    <citation type="journal article" date="2024" name="Plant">
        <title>Genomic evolution and insights into agronomic trait innovations of Sesamum species.</title>
        <authorList>
            <person name="Miao H."/>
            <person name="Wang L."/>
            <person name="Qu L."/>
            <person name="Liu H."/>
            <person name="Sun Y."/>
            <person name="Le M."/>
            <person name="Wang Q."/>
            <person name="Wei S."/>
            <person name="Zheng Y."/>
            <person name="Lin W."/>
            <person name="Duan Y."/>
            <person name="Cao H."/>
            <person name="Xiong S."/>
            <person name="Wang X."/>
            <person name="Wei L."/>
            <person name="Li C."/>
            <person name="Ma Q."/>
            <person name="Ju M."/>
            <person name="Zhao R."/>
            <person name="Li G."/>
            <person name="Mu C."/>
            <person name="Tian Q."/>
            <person name="Mei H."/>
            <person name="Zhang T."/>
            <person name="Gao T."/>
            <person name="Zhang H."/>
        </authorList>
    </citation>
    <scope>NUCLEOTIDE SEQUENCE</scope>
    <source>
        <strain evidence="2">KEN1</strain>
    </source>
</reference>
<dbReference type="PANTHER" id="PTHR31973:SF187">
    <property type="entry name" value="MUTATOR TRANSPOSASE MUDRA PROTEIN"/>
    <property type="match status" value="1"/>
</dbReference>
<accession>A0AAW2TET5</accession>
<gene>
    <name evidence="2" type="ORF">Slati_4296200</name>
</gene>
<comment type="caution">
    <text evidence="2">The sequence shown here is derived from an EMBL/GenBank/DDBJ whole genome shotgun (WGS) entry which is preliminary data.</text>
</comment>
<dbReference type="Pfam" id="PF10551">
    <property type="entry name" value="MULE"/>
    <property type="match status" value="1"/>
</dbReference>
<dbReference type="PANTHER" id="PTHR31973">
    <property type="entry name" value="POLYPROTEIN, PUTATIVE-RELATED"/>
    <property type="match status" value="1"/>
</dbReference>
<sequence>MRAKNQGSKVILRRQEGSDPVVFDRLYYSLNALKLGFWGVCRPIIGLDGCFLKTIYEGQLVIAVERYDNDNMIPIALDVVQVENRENWSWFISELLEDIRGLGTDRWSFISYRHKGLVEALRELAPGSEHRLPLQQTDKNSELIWRRLQRLIKRRLEIRRQRLNGSGQTYYYNAGADQNKIDDPFIKQKGLVVWEAEFEIYQFTKRFVVDLDRRHVHVTKVAKTVGGGPQSHVVKPDVGDLQR</sequence>
<proteinExistence type="predicted"/>
<reference evidence="2" key="1">
    <citation type="submission" date="2020-06" db="EMBL/GenBank/DDBJ databases">
        <authorList>
            <person name="Li T."/>
            <person name="Hu X."/>
            <person name="Zhang T."/>
            <person name="Song X."/>
            <person name="Zhang H."/>
            <person name="Dai N."/>
            <person name="Sheng W."/>
            <person name="Hou X."/>
            <person name="Wei L."/>
        </authorList>
    </citation>
    <scope>NUCLEOTIDE SEQUENCE</scope>
    <source>
        <strain evidence="2">KEN1</strain>
        <tissue evidence="2">Leaf</tissue>
    </source>
</reference>
<dbReference type="EMBL" id="JACGWN010000015">
    <property type="protein sequence ID" value="KAL0402663.1"/>
    <property type="molecule type" value="Genomic_DNA"/>
</dbReference>
<evidence type="ECO:0000259" key="1">
    <source>
        <dbReference type="Pfam" id="PF10551"/>
    </source>
</evidence>